<protein>
    <submittedName>
        <fullName evidence="1">Uncharacterized protein</fullName>
    </submittedName>
</protein>
<name>A0A4Y2UV80_ARAVE</name>
<keyword evidence="2" id="KW-1185">Reference proteome</keyword>
<organism evidence="1 2">
    <name type="scientific">Araneus ventricosus</name>
    <name type="common">Orbweaver spider</name>
    <name type="synonym">Epeira ventricosa</name>
    <dbReference type="NCBI Taxonomy" id="182803"/>
    <lineage>
        <taxon>Eukaryota</taxon>
        <taxon>Metazoa</taxon>
        <taxon>Ecdysozoa</taxon>
        <taxon>Arthropoda</taxon>
        <taxon>Chelicerata</taxon>
        <taxon>Arachnida</taxon>
        <taxon>Araneae</taxon>
        <taxon>Araneomorphae</taxon>
        <taxon>Entelegynae</taxon>
        <taxon>Araneoidea</taxon>
        <taxon>Araneidae</taxon>
        <taxon>Araneus</taxon>
    </lineage>
</organism>
<evidence type="ECO:0000313" key="1">
    <source>
        <dbReference type="EMBL" id="GBO16788.1"/>
    </source>
</evidence>
<reference evidence="1 2" key="1">
    <citation type="journal article" date="2019" name="Sci. Rep.">
        <title>Orb-weaving spider Araneus ventricosus genome elucidates the spidroin gene catalogue.</title>
        <authorList>
            <person name="Kono N."/>
            <person name="Nakamura H."/>
            <person name="Ohtoshi R."/>
            <person name="Moran D.A.P."/>
            <person name="Shinohara A."/>
            <person name="Yoshida Y."/>
            <person name="Fujiwara M."/>
            <person name="Mori M."/>
            <person name="Tomita M."/>
            <person name="Arakawa K."/>
        </authorList>
    </citation>
    <scope>NUCLEOTIDE SEQUENCE [LARGE SCALE GENOMIC DNA]</scope>
</reference>
<evidence type="ECO:0000313" key="2">
    <source>
        <dbReference type="Proteomes" id="UP000499080"/>
    </source>
</evidence>
<accession>A0A4Y2UV80</accession>
<gene>
    <name evidence="1" type="ORF">AVEN_8046_1</name>
</gene>
<comment type="caution">
    <text evidence="1">The sequence shown here is derived from an EMBL/GenBank/DDBJ whole genome shotgun (WGS) entry which is preliminary data.</text>
</comment>
<dbReference type="EMBL" id="BGPR01040626">
    <property type="protein sequence ID" value="GBO16788.1"/>
    <property type="molecule type" value="Genomic_DNA"/>
</dbReference>
<dbReference type="AlphaFoldDB" id="A0A4Y2UV80"/>
<sequence length="130" mass="14595">MSSFCKALFPRCAAWQTSSRSRFLSVEFDQSRSSDGAWLGKPQVARGSCRWNSTSRAVQMARGLANLWVAVLICYPSTHKPLMSDHLPTTKGKLHVTPQSPEQQQLFPFSQGVISETQIRRLGLKRMQAI</sequence>
<proteinExistence type="predicted"/>
<dbReference type="Proteomes" id="UP000499080">
    <property type="component" value="Unassembled WGS sequence"/>
</dbReference>